<dbReference type="RefSeq" id="XP_066082307.1">
    <property type="nucleotide sequence ID" value="XM_066226210.1"/>
</dbReference>
<comment type="subcellular location">
    <subcellularLocation>
        <location evidence="4 5">Nucleus</location>
    </subcellularLocation>
</comment>
<feature type="compositionally biased region" description="Polar residues" evidence="6">
    <location>
        <begin position="179"/>
        <end position="190"/>
    </location>
</feature>
<feature type="compositionally biased region" description="Basic residues" evidence="6">
    <location>
        <begin position="157"/>
        <end position="174"/>
    </location>
</feature>
<dbReference type="Gene3D" id="1.10.10.60">
    <property type="entry name" value="Homeodomain-like"/>
    <property type="match status" value="1"/>
</dbReference>
<evidence type="ECO:0000313" key="9">
    <source>
        <dbReference type="Proteomes" id="UP001358614"/>
    </source>
</evidence>
<reference evidence="8 9" key="1">
    <citation type="submission" date="2024-01" db="EMBL/GenBank/DDBJ databases">
        <title>Comparative genomics of Cryptococcus and Kwoniella reveals pathogenesis evolution and contrasting modes of karyotype evolution via chromosome fusion or intercentromeric recombination.</title>
        <authorList>
            <person name="Coelho M.A."/>
            <person name="David-Palma M."/>
            <person name="Shea T."/>
            <person name="Bowers K."/>
            <person name="McGinley-Smith S."/>
            <person name="Mohammad A.W."/>
            <person name="Gnirke A."/>
            <person name="Yurkov A.M."/>
            <person name="Nowrousian M."/>
            <person name="Sun S."/>
            <person name="Cuomo C.A."/>
            <person name="Heitman J."/>
        </authorList>
    </citation>
    <scope>NUCLEOTIDE SEQUENCE [LARGE SCALE GENOMIC DNA]</scope>
    <source>
        <strain evidence="8 9">PYCC6329</strain>
    </source>
</reference>
<dbReference type="InterPro" id="IPR009057">
    <property type="entry name" value="Homeodomain-like_sf"/>
</dbReference>
<evidence type="ECO:0000256" key="6">
    <source>
        <dbReference type="SAM" id="MobiDB-lite"/>
    </source>
</evidence>
<dbReference type="PROSITE" id="PS00027">
    <property type="entry name" value="HOMEOBOX_1"/>
    <property type="match status" value="1"/>
</dbReference>
<dbReference type="SUPFAM" id="SSF46689">
    <property type="entry name" value="Homeodomain-like"/>
    <property type="match status" value="1"/>
</dbReference>
<evidence type="ECO:0000256" key="2">
    <source>
        <dbReference type="ARBA" id="ARBA00023155"/>
    </source>
</evidence>
<feature type="compositionally biased region" description="Basic and acidic residues" evidence="6">
    <location>
        <begin position="482"/>
        <end position="493"/>
    </location>
</feature>
<feature type="DNA-binding region" description="Homeobox" evidence="4">
    <location>
        <begin position="389"/>
        <end position="448"/>
    </location>
</feature>
<gene>
    <name evidence="8" type="ORF">V865_002409</name>
</gene>
<dbReference type="Proteomes" id="UP001358614">
    <property type="component" value="Chromosome 1"/>
</dbReference>
<protein>
    <recommendedName>
        <fullName evidence="7">Homeobox domain-containing protein</fullName>
    </recommendedName>
</protein>
<dbReference type="PROSITE" id="PS50071">
    <property type="entry name" value="HOMEOBOX_2"/>
    <property type="match status" value="1"/>
</dbReference>
<dbReference type="GO" id="GO:0000978">
    <property type="term" value="F:RNA polymerase II cis-regulatory region sequence-specific DNA binding"/>
    <property type="evidence" value="ECO:0007669"/>
    <property type="project" value="TreeGrafter"/>
</dbReference>
<evidence type="ECO:0000256" key="4">
    <source>
        <dbReference type="PROSITE-ProRule" id="PRU00108"/>
    </source>
</evidence>
<dbReference type="SMART" id="SM00389">
    <property type="entry name" value="HOX"/>
    <property type="match status" value="1"/>
</dbReference>
<dbReference type="CDD" id="cd00086">
    <property type="entry name" value="homeodomain"/>
    <property type="match status" value="1"/>
</dbReference>
<sequence>MSDDQDQIMISSPECSPQTPGTSPSPPLRELSMSLSLSRSNSPASHITVAVPPPRDLRALLSNSPPTSPSPNPRKADLDESMDQGPCNSDKSKSAISSPPVSYCGPKRSLPPLQRVTPTLPRLNTCPPPHRRSPPRTSSNGLGAGFGLEAFRLGSPPKRHPQPAHQRGFSHSHIGRSFWVSSSTEASPDTSKNHHQRLASLPSIQTSHRENVYPTPVSLTSQRVFPASAATPVAHARRPSDEQREYTVQRQTLHSKHPSAGPQVTLPHPHPHPGQPVIHRRYPSSGDVNGVRVTPQPTYRPTWAAPPPPSAPGHPGSNMIAGRPQNLGRPRLQIHPYAPPRMDERYNSAGGIGMHTHTPAGVPHGVPVAGLGREGVYLSPSSGISPGGFKAPRKRADDSQLAILNEVFEKTAYPSTEERDNLARKLGMTSRSVQIWFQNRRRAVKVDAQSAVQRAEAEAETQIMIRGPVPIIPKPYPMHARQRSESEKEEGPSFRESMNFDRAIPNIPRDIPTSEALAVRRASLRSEDDVCMVKREVISP</sequence>
<feature type="region of interest" description="Disordered" evidence="6">
    <location>
        <begin position="474"/>
        <end position="507"/>
    </location>
</feature>
<feature type="compositionally biased region" description="Basic and acidic residues" evidence="6">
    <location>
        <begin position="238"/>
        <end position="247"/>
    </location>
</feature>
<organism evidence="8 9">
    <name type="scientific">Kwoniella europaea PYCC6329</name>
    <dbReference type="NCBI Taxonomy" id="1423913"/>
    <lineage>
        <taxon>Eukaryota</taxon>
        <taxon>Fungi</taxon>
        <taxon>Dikarya</taxon>
        <taxon>Basidiomycota</taxon>
        <taxon>Agaricomycotina</taxon>
        <taxon>Tremellomycetes</taxon>
        <taxon>Tremellales</taxon>
        <taxon>Cryptococcaceae</taxon>
        <taxon>Kwoniella</taxon>
    </lineage>
</organism>
<dbReference type="KEGG" id="ker:91101213"/>
<feature type="compositionally biased region" description="Polar residues" evidence="6">
    <location>
        <begin position="86"/>
        <end position="100"/>
    </location>
</feature>
<evidence type="ECO:0000256" key="5">
    <source>
        <dbReference type="RuleBase" id="RU000682"/>
    </source>
</evidence>
<feature type="domain" description="Homeobox" evidence="7">
    <location>
        <begin position="387"/>
        <end position="447"/>
    </location>
</feature>
<evidence type="ECO:0000256" key="3">
    <source>
        <dbReference type="ARBA" id="ARBA00023242"/>
    </source>
</evidence>
<dbReference type="InterPro" id="IPR050460">
    <property type="entry name" value="Distal-less_Homeobox_TF"/>
</dbReference>
<dbReference type="GeneID" id="91101213"/>
<dbReference type="EMBL" id="CP144089">
    <property type="protein sequence ID" value="WWD04340.1"/>
    <property type="molecule type" value="Genomic_DNA"/>
</dbReference>
<keyword evidence="9" id="KW-1185">Reference proteome</keyword>
<feature type="compositionally biased region" description="Low complexity" evidence="6">
    <location>
        <begin position="16"/>
        <end position="45"/>
    </location>
</feature>
<dbReference type="GO" id="GO:0005634">
    <property type="term" value="C:nucleus"/>
    <property type="evidence" value="ECO:0007669"/>
    <property type="project" value="UniProtKB-SubCell"/>
</dbReference>
<keyword evidence="2 4" id="KW-0371">Homeobox</keyword>
<dbReference type="Pfam" id="PF00046">
    <property type="entry name" value="Homeodomain"/>
    <property type="match status" value="1"/>
</dbReference>
<feature type="region of interest" description="Disordered" evidence="6">
    <location>
        <begin position="226"/>
        <end position="329"/>
    </location>
</feature>
<dbReference type="PANTHER" id="PTHR24327:SF41">
    <property type="entry name" value="BRAIN-SPECIFIC HOMEOBOX PROTEIN"/>
    <property type="match status" value="1"/>
</dbReference>
<dbReference type="InterPro" id="IPR017970">
    <property type="entry name" value="Homeobox_CS"/>
</dbReference>
<evidence type="ECO:0000256" key="1">
    <source>
        <dbReference type="ARBA" id="ARBA00023125"/>
    </source>
</evidence>
<dbReference type="GO" id="GO:0000981">
    <property type="term" value="F:DNA-binding transcription factor activity, RNA polymerase II-specific"/>
    <property type="evidence" value="ECO:0007669"/>
    <property type="project" value="InterPro"/>
</dbReference>
<keyword evidence="3 4" id="KW-0539">Nucleus</keyword>
<proteinExistence type="predicted"/>
<dbReference type="InterPro" id="IPR001356">
    <property type="entry name" value="HD"/>
</dbReference>
<feature type="region of interest" description="Disordered" evidence="6">
    <location>
        <begin position="1"/>
        <end position="211"/>
    </location>
</feature>
<dbReference type="PANTHER" id="PTHR24327">
    <property type="entry name" value="HOMEOBOX PROTEIN"/>
    <property type="match status" value="1"/>
</dbReference>
<dbReference type="AlphaFoldDB" id="A0AAX4KD67"/>
<evidence type="ECO:0000259" key="7">
    <source>
        <dbReference type="PROSITE" id="PS50071"/>
    </source>
</evidence>
<name>A0AAX4KD67_9TREE</name>
<evidence type="ECO:0000313" key="8">
    <source>
        <dbReference type="EMBL" id="WWD04340.1"/>
    </source>
</evidence>
<accession>A0AAX4KD67</accession>
<keyword evidence="1 4" id="KW-0238">DNA-binding</keyword>